<organism evidence="2 3">
    <name type="scientific">Paenibacillus plantiphilus</name>
    <dbReference type="NCBI Taxonomy" id="2905650"/>
    <lineage>
        <taxon>Bacteria</taxon>
        <taxon>Bacillati</taxon>
        <taxon>Bacillota</taxon>
        <taxon>Bacilli</taxon>
        <taxon>Bacillales</taxon>
        <taxon>Paenibacillaceae</taxon>
        <taxon>Paenibacillus</taxon>
    </lineage>
</organism>
<dbReference type="Proteomes" id="UP000838686">
    <property type="component" value="Unassembled WGS sequence"/>
</dbReference>
<dbReference type="Pfam" id="PF12645">
    <property type="entry name" value="HTH_16"/>
    <property type="match status" value="1"/>
</dbReference>
<evidence type="ECO:0000313" key="3">
    <source>
        <dbReference type="Proteomes" id="UP000838686"/>
    </source>
</evidence>
<accession>A0ABM9C3K2</accession>
<dbReference type="Gene3D" id="1.10.1740.10">
    <property type="match status" value="1"/>
</dbReference>
<dbReference type="SUPFAM" id="SSF88946">
    <property type="entry name" value="Sigma2 domain of RNA polymerase sigma factors"/>
    <property type="match status" value="1"/>
</dbReference>
<gene>
    <name evidence="2" type="ORF">PAECIP111893_01408</name>
</gene>
<sequence length="84" mass="9679">MENELYDLVSRAQRGDKDALSQVIDLFSPAIRSARSHTKQDLQDDLEQTIVETVIKKIMSYNLDQTPDFSTFCRRLSSLNNKDN</sequence>
<protein>
    <recommendedName>
        <fullName evidence="1">Helix-turn-helix conjugative transposon-like domain-containing protein</fullName>
    </recommendedName>
</protein>
<evidence type="ECO:0000259" key="1">
    <source>
        <dbReference type="Pfam" id="PF12645"/>
    </source>
</evidence>
<dbReference type="EMBL" id="CAKMMF010000006">
    <property type="protein sequence ID" value="CAH1200517.1"/>
    <property type="molecule type" value="Genomic_DNA"/>
</dbReference>
<dbReference type="RefSeq" id="WP_236339761.1">
    <property type="nucleotide sequence ID" value="NZ_CAKMMF010000006.1"/>
</dbReference>
<reference evidence="2" key="1">
    <citation type="submission" date="2022-01" db="EMBL/GenBank/DDBJ databases">
        <authorList>
            <person name="Criscuolo A."/>
        </authorList>
    </citation>
    <scope>NUCLEOTIDE SEQUENCE</scope>
    <source>
        <strain evidence="2">CIP111893</strain>
    </source>
</reference>
<dbReference type="InterPro" id="IPR013325">
    <property type="entry name" value="RNA_pol_sigma_r2"/>
</dbReference>
<feature type="domain" description="Helix-turn-helix conjugative transposon-like" evidence="1">
    <location>
        <begin position="6"/>
        <end position="61"/>
    </location>
</feature>
<keyword evidence="3" id="KW-1185">Reference proteome</keyword>
<comment type="caution">
    <text evidence="2">The sequence shown here is derived from an EMBL/GenBank/DDBJ whole genome shotgun (WGS) entry which is preliminary data.</text>
</comment>
<evidence type="ECO:0000313" key="2">
    <source>
        <dbReference type="EMBL" id="CAH1200517.1"/>
    </source>
</evidence>
<name>A0ABM9C3K2_9BACL</name>
<dbReference type="InterPro" id="IPR024760">
    <property type="entry name" value="HTH_dom_conjug_TS-like"/>
</dbReference>
<proteinExistence type="predicted"/>